<name>A0A919TH84_9ACTN</name>
<evidence type="ECO:0000256" key="5">
    <source>
        <dbReference type="ARBA" id="ARBA00022989"/>
    </source>
</evidence>
<evidence type="ECO:0000256" key="1">
    <source>
        <dbReference type="ARBA" id="ARBA00004651"/>
    </source>
</evidence>
<evidence type="ECO:0000256" key="8">
    <source>
        <dbReference type="SAM" id="Phobius"/>
    </source>
</evidence>
<dbReference type="Gene3D" id="1.20.1640.10">
    <property type="entry name" value="Multidrug efflux transporter AcrB transmembrane domain"/>
    <property type="match status" value="2"/>
</dbReference>
<feature type="transmembrane region" description="Helical" evidence="8">
    <location>
        <begin position="306"/>
        <end position="330"/>
    </location>
</feature>
<comment type="caution">
    <text evidence="10">The sequence shown here is derived from an EMBL/GenBank/DDBJ whole genome shotgun (WGS) entry which is preliminary data.</text>
</comment>
<feature type="compositionally biased region" description="Basic and acidic residues" evidence="7">
    <location>
        <begin position="1157"/>
        <end position="1181"/>
    </location>
</feature>
<evidence type="ECO:0000313" key="11">
    <source>
        <dbReference type="Proteomes" id="UP000629619"/>
    </source>
</evidence>
<feature type="compositionally biased region" description="Basic and acidic residues" evidence="7">
    <location>
        <begin position="1283"/>
        <end position="1292"/>
    </location>
</feature>
<feature type="transmembrane region" description="Helical" evidence="8">
    <location>
        <begin position="230"/>
        <end position="249"/>
    </location>
</feature>
<dbReference type="InterPro" id="IPR050545">
    <property type="entry name" value="Mycobact_MmpL"/>
</dbReference>
<sequence length="1292" mass="132515">MFAGWGSRVARLRWPVLIVTLVAVLGAGVWGMGVFGQLTEGGYADPASESARAADVVAEAAGGQGGDVVAIYTPAPGVAIGDAGLTERIRDRLAALPRSSVTATVSYWDKKNAAYAAKDKSSAVAVVTLAGADDAAKTEAYGEIADRFTVDGATVQLAGGIPLAHTSNQRSTDDLAFAEMISMPVVLILLLFIFGSLVAASLPVIVGGCAVLGSLGVLRAVALGHDVNSFAVNVASLLGLGMAIDYGLFMVGRFREEQAAGHDPAEAVRRTVGTAGRTVLFSATLLMTALAGLLLFPQGFLKSLAYGGLAAVFLAMLLSLTLLPAALAILGPRVDNAPVRLPGRRGPAGTGAGWQRLAGFVLRRPVVVAVPILIGLLVLAVPIKDVRFGENDERMLPAGDPSRVAIATLKASYPQFSSDGVQVVLQGPPAGAEDFAARLAKVPGVASVNPSGAGENVTVLNAALRSTDSFSAPARRVVDDIRGMSPPAGTRILVGGVTARNVDSLDAIADRLPLMIGLLAGATLLLMFLAFGSFLLPVKAVVMSGLSLSATFGLLVWLFQEGHGAGLLGVTPAPLEAGIVVLMAAVVFGLSTDYEVFLLSRMVEARTRGATTADAVSIGLTRTGRVISAAAILLIVVTGAFALSTVTTMRFVGVGMIVALVLDATVVRMLLVPAVLALLGDAAWWAPGALRRLQERAGLAEHAGEQEPSGTPSAADARTEILQYAGAGAHRPEVSFAGSGDATAVLPAVKDDDALVTAPDETSVIVWDPDPKPAAEVSSVSGAAPSADATPDAAERSVDPDPDPDPEPDRTQLLPVVSTGTAAGPDPADDEVSTPPVAAEPASDLDSTQVITVPPQVTDPLAADDPEPPEFTPDESTPLFDETAADRATPADPDTSHDDTATESREPESDGGDSPAPPDQPAAPAPEAAQAEETAQIDEATPTETADVDETAPTDETAQALETAPTDESAQAQETAPTDESAQAQETAQVEDDAETSARPLPEPDAAEGGAPKEATPVTAIPAEVADAFTWMSDPRIAGIVRPADAATTSQEFPWLANPATPAPGTREEPDVIPTRANRPATLGDLPKPARRRTRPAVSADDHPPRPTDDVSAVADMSTTETTDANLTTGEVSAEETSGPRNPAEKDQATENPAAEEAARESSPDREADAAREGSPDREADATPVSGPGAGQRPQTLDEWLHGNPAQARPRSLDDWLSAGTRPADSGAPRPRTLGDLPGGKPPASTRRPATLADHTPDANRPRRSGGGPSTGDSPGTAPGGSRQDHDPGQAG</sequence>
<dbReference type="GO" id="GO:0005886">
    <property type="term" value="C:plasma membrane"/>
    <property type="evidence" value="ECO:0007669"/>
    <property type="project" value="UniProtKB-SubCell"/>
</dbReference>
<feature type="transmembrane region" description="Helical" evidence="8">
    <location>
        <begin position="12"/>
        <end position="35"/>
    </location>
</feature>
<dbReference type="Proteomes" id="UP000629619">
    <property type="component" value="Unassembled WGS sequence"/>
</dbReference>
<evidence type="ECO:0000256" key="6">
    <source>
        <dbReference type="ARBA" id="ARBA00023136"/>
    </source>
</evidence>
<feature type="compositionally biased region" description="Basic and acidic residues" evidence="7">
    <location>
        <begin position="894"/>
        <end position="908"/>
    </location>
</feature>
<feature type="transmembrane region" description="Helical" evidence="8">
    <location>
        <begin position="541"/>
        <end position="559"/>
    </location>
</feature>
<feature type="compositionally biased region" description="Pro residues" evidence="7">
    <location>
        <begin position="915"/>
        <end position="924"/>
    </location>
</feature>
<proteinExistence type="inferred from homology"/>
<feature type="transmembrane region" description="Helical" evidence="8">
    <location>
        <begin position="626"/>
        <end position="646"/>
    </location>
</feature>
<dbReference type="InterPro" id="IPR004869">
    <property type="entry name" value="MMPL_dom"/>
</dbReference>
<feature type="compositionally biased region" description="Low complexity" evidence="7">
    <location>
        <begin position="783"/>
        <end position="792"/>
    </location>
</feature>
<feature type="transmembrane region" description="Helical" evidence="8">
    <location>
        <begin position="514"/>
        <end position="536"/>
    </location>
</feature>
<evidence type="ECO:0000259" key="9">
    <source>
        <dbReference type="Pfam" id="PF03176"/>
    </source>
</evidence>
<protein>
    <recommendedName>
        <fullName evidence="9">Membrane transport protein MMPL domain-containing protein</fullName>
    </recommendedName>
</protein>
<comment type="subcellular location">
    <subcellularLocation>
        <location evidence="1">Cell membrane</location>
        <topology evidence="1">Multi-pass membrane protein</topology>
    </subcellularLocation>
</comment>
<gene>
    <name evidence="10" type="ORF">Asi03nite_13090</name>
</gene>
<organism evidence="10 11">
    <name type="scientific">Actinoplanes siamensis</name>
    <dbReference type="NCBI Taxonomy" id="1223317"/>
    <lineage>
        <taxon>Bacteria</taxon>
        <taxon>Bacillati</taxon>
        <taxon>Actinomycetota</taxon>
        <taxon>Actinomycetes</taxon>
        <taxon>Micromonosporales</taxon>
        <taxon>Micromonosporaceae</taxon>
        <taxon>Actinoplanes</taxon>
    </lineage>
</organism>
<evidence type="ECO:0000256" key="7">
    <source>
        <dbReference type="SAM" id="MobiDB-lite"/>
    </source>
</evidence>
<feature type="domain" description="Membrane transport protein MMPL" evidence="9">
    <location>
        <begin position="467"/>
        <end position="687"/>
    </location>
</feature>
<reference evidence="10" key="1">
    <citation type="submission" date="2021-01" db="EMBL/GenBank/DDBJ databases">
        <title>Whole genome shotgun sequence of Actinoplanes siamensis NBRC 109076.</title>
        <authorList>
            <person name="Komaki H."/>
            <person name="Tamura T."/>
        </authorList>
    </citation>
    <scope>NUCLEOTIDE SEQUENCE</scope>
    <source>
        <strain evidence="10">NBRC 109076</strain>
    </source>
</reference>
<comment type="similarity">
    <text evidence="2">Belongs to the resistance-nodulation-cell division (RND) (TC 2.A.6) family. MmpL subfamily.</text>
</comment>
<dbReference type="PANTHER" id="PTHR33406">
    <property type="entry name" value="MEMBRANE PROTEIN MJ1562-RELATED"/>
    <property type="match status" value="1"/>
</dbReference>
<feature type="compositionally biased region" description="Polar residues" evidence="7">
    <location>
        <begin position="1117"/>
        <end position="1140"/>
    </location>
</feature>
<keyword evidence="5 8" id="KW-1133">Transmembrane helix</keyword>
<feature type="transmembrane region" description="Helical" evidence="8">
    <location>
        <begin position="279"/>
        <end position="300"/>
    </location>
</feature>
<evidence type="ECO:0000256" key="3">
    <source>
        <dbReference type="ARBA" id="ARBA00022475"/>
    </source>
</evidence>
<feature type="compositionally biased region" description="Basic and acidic residues" evidence="7">
    <location>
        <begin position="1100"/>
        <end position="1109"/>
    </location>
</feature>
<feature type="domain" description="Membrane transport protein MMPL" evidence="9">
    <location>
        <begin position="46"/>
        <end position="367"/>
    </location>
</feature>
<keyword evidence="11" id="KW-1185">Reference proteome</keyword>
<evidence type="ECO:0000313" key="10">
    <source>
        <dbReference type="EMBL" id="GIF03771.1"/>
    </source>
</evidence>
<accession>A0A919TH84</accession>
<dbReference type="PANTHER" id="PTHR33406:SF11">
    <property type="entry name" value="MEMBRANE PROTEIN SCO6666-RELATED"/>
    <property type="match status" value="1"/>
</dbReference>
<feature type="region of interest" description="Disordered" evidence="7">
    <location>
        <begin position="1047"/>
        <end position="1292"/>
    </location>
</feature>
<feature type="compositionally biased region" description="Polar residues" evidence="7">
    <location>
        <begin position="966"/>
        <end position="988"/>
    </location>
</feature>
<keyword evidence="4 8" id="KW-0812">Transmembrane</keyword>
<feature type="region of interest" description="Disordered" evidence="7">
    <location>
        <begin position="762"/>
        <end position="1020"/>
    </location>
</feature>
<dbReference type="EMBL" id="BOMW01000013">
    <property type="protein sequence ID" value="GIF03771.1"/>
    <property type="molecule type" value="Genomic_DNA"/>
</dbReference>
<evidence type="ECO:0000256" key="4">
    <source>
        <dbReference type="ARBA" id="ARBA00022692"/>
    </source>
</evidence>
<feature type="compositionally biased region" description="Low complexity" evidence="7">
    <location>
        <begin position="1271"/>
        <end position="1282"/>
    </location>
</feature>
<keyword evidence="3" id="KW-1003">Cell membrane</keyword>
<keyword evidence="6 8" id="KW-0472">Membrane</keyword>
<evidence type="ECO:0000256" key="2">
    <source>
        <dbReference type="ARBA" id="ARBA00010157"/>
    </source>
</evidence>
<feature type="transmembrane region" description="Helical" evidence="8">
    <location>
        <begin position="366"/>
        <end position="383"/>
    </location>
</feature>
<feature type="compositionally biased region" description="Low complexity" evidence="7">
    <location>
        <begin position="874"/>
        <end position="893"/>
    </location>
</feature>
<feature type="transmembrane region" description="Helical" evidence="8">
    <location>
        <begin position="185"/>
        <end position="218"/>
    </location>
</feature>
<dbReference type="SUPFAM" id="SSF82866">
    <property type="entry name" value="Multidrug efflux transporter AcrB transmembrane domain"/>
    <property type="match status" value="2"/>
</dbReference>
<dbReference type="Pfam" id="PF03176">
    <property type="entry name" value="MMPL"/>
    <property type="match status" value="2"/>
</dbReference>
<dbReference type="RefSeq" id="WP_239102457.1">
    <property type="nucleotide sequence ID" value="NZ_BOMW01000013.1"/>
</dbReference>